<keyword evidence="8" id="KW-0132">Cell division</keyword>
<reference evidence="17 18" key="1">
    <citation type="journal article" date="2011" name="J. Gen. Appl. Microbiol.">
        <title>Draft genome sequencing of the enigmatic yeast Saitoella complicata.</title>
        <authorList>
            <person name="Nishida H."/>
            <person name="Hamamoto M."/>
            <person name="Sugiyama J."/>
        </authorList>
    </citation>
    <scope>NUCLEOTIDE SEQUENCE [LARGE SCALE GENOMIC DNA]</scope>
    <source>
        <strain evidence="17 18">NRRL Y-17804</strain>
    </source>
</reference>
<evidence type="ECO:0000256" key="3">
    <source>
        <dbReference type="ARBA" id="ARBA00004629"/>
    </source>
</evidence>
<keyword evidence="15" id="KW-0137">Centromere</keyword>
<keyword evidence="6" id="KW-0158">Chromosome</keyword>
<dbReference type="EMBL" id="BACD03000082">
    <property type="protein sequence ID" value="GAO52713.1"/>
    <property type="molecule type" value="Genomic_DNA"/>
</dbReference>
<dbReference type="GO" id="GO:0005876">
    <property type="term" value="C:spindle microtubule"/>
    <property type="evidence" value="ECO:0007669"/>
    <property type="project" value="TreeGrafter"/>
</dbReference>
<evidence type="ECO:0000256" key="16">
    <source>
        <dbReference type="ARBA" id="ARBA00030566"/>
    </source>
</evidence>
<reference evidence="17 18" key="3">
    <citation type="journal article" date="2015" name="Genome Announc.">
        <title>Draft Genome Sequence of the Archiascomycetous Yeast Saitoella complicata.</title>
        <authorList>
            <person name="Yamauchi K."/>
            <person name="Kondo S."/>
            <person name="Hamamoto M."/>
            <person name="Takahashi Y."/>
            <person name="Ogura Y."/>
            <person name="Hayashi T."/>
            <person name="Nishida H."/>
        </authorList>
    </citation>
    <scope>NUCLEOTIDE SEQUENCE [LARGE SCALE GENOMIC DNA]</scope>
    <source>
        <strain evidence="17 18">NRRL Y-17804</strain>
    </source>
</reference>
<dbReference type="Pfam" id="PF08649">
    <property type="entry name" value="DASH_Dad1"/>
    <property type="match status" value="1"/>
</dbReference>
<proteinExistence type="inferred from homology"/>
<name>A0A0E9NSG3_SAICN</name>
<dbReference type="GO" id="GO:0042729">
    <property type="term" value="C:DASH complex"/>
    <property type="evidence" value="ECO:0007669"/>
    <property type="project" value="InterPro"/>
</dbReference>
<evidence type="ECO:0000256" key="14">
    <source>
        <dbReference type="ARBA" id="ARBA00023306"/>
    </source>
</evidence>
<dbReference type="PANTHER" id="PTHR28025:SF1">
    <property type="entry name" value="DASH COMPLEX SUBUNIT DAD1"/>
    <property type="match status" value="1"/>
</dbReference>
<protein>
    <recommendedName>
        <fullName evidence="5">DASH complex subunit DAD1</fullName>
    </recommendedName>
    <alternativeName>
        <fullName evidence="16">Outer kinetochore protein DAD1</fullName>
    </alternativeName>
</protein>
<gene>
    <name evidence="17" type="ORF">G7K_6784-t1</name>
</gene>
<evidence type="ECO:0000256" key="2">
    <source>
        <dbReference type="ARBA" id="ARBA00004186"/>
    </source>
</evidence>
<evidence type="ECO:0000256" key="7">
    <source>
        <dbReference type="ARBA" id="ARBA00022490"/>
    </source>
</evidence>
<dbReference type="GO" id="GO:0072686">
    <property type="term" value="C:mitotic spindle"/>
    <property type="evidence" value="ECO:0007669"/>
    <property type="project" value="InterPro"/>
</dbReference>
<evidence type="ECO:0000256" key="15">
    <source>
        <dbReference type="ARBA" id="ARBA00023328"/>
    </source>
</evidence>
<keyword evidence="18" id="KW-1185">Reference proteome</keyword>
<comment type="caution">
    <text evidence="17">The sequence shown here is derived from an EMBL/GenBank/DDBJ whole genome shotgun (WGS) entry which is preliminary data.</text>
</comment>
<dbReference type="GO" id="GO:0044732">
    <property type="term" value="C:mitotic spindle pole body"/>
    <property type="evidence" value="ECO:0007669"/>
    <property type="project" value="TreeGrafter"/>
</dbReference>
<evidence type="ECO:0000256" key="10">
    <source>
        <dbReference type="ARBA" id="ARBA00022776"/>
    </source>
</evidence>
<keyword evidence="13" id="KW-0539">Nucleus</keyword>
<organism evidence="17 18">
    <name type="scientific">Saitoella complicata (strain BCRC 22490 / CBS 7301 / JCM 7358 / NBRC 10748 / NRRL Y-17804)</name>
    <dbReference type="NCBI Taxonomy" id="698492"/>
    <lineage>
        <taxon>Eukaryota</taxon>
        <taxon>Fungi</taxon>
        <taxon>Dikarya</taxon>
        <taxon>Ascomycota</taxon>
        <taxon>Taphrinomycotina</taxon>
        <taxon>Taphrinomycotina incertae sedis</taxon>
        <taxon>Saitoella</taxon>
    </lineage>
</organism>
<evidence type="ECO:0000256" key="12">
    <source>
        <dbReference type="ARBA" id="ARBA00023212"/>
    </source>
</evidence>
<keyword evidence="9" id="KW-0493">Microtubule</keyword>
<evidence type="ECO:0000256" key="6">
    <source>
        <dbReference type="ARBA" id="ARBA00022454"/>
    </source>
</evidence>
<dbReference type="STRING" id="698492.A0A0E9NSG3"/>
<dbReference type="PANTHER" id="PTHR28025">
    <property type="entry name" value="DASH COMPLEX SUBUNIT DAD1"/>
    <property type="match status" value="1"/>
</dbReference>
<dbReference type="GO" id="GO:0051301">
    <property type="term" value="P:cell division"/>
    <property type="evidence" value="ECO:0007669"/>
    <property type="project" value="UniProtKB-KW"/>
</dbReference>
<evidence type="ECO:0000256" key="11">
    <source>
        <dbReference type="ARBA" id="ARBA00022838"/>
    </source>
</evidence>
<keyword evidence="11" id="KW-0995">Kinetochore</keyword>
<accession>A0A0E9NSG3</accession>
<evidence type="ECO:0000313" key="17">
    <source>
        <dbReference type="EMBL" id="GAO52713.1"/>
    </source>
</evidence>
<evidence type="ECO:0000256" key="13">
    <source>
        <dbReference type="ARBA" id="ARBA00023242"/>
    </source>
</evidence>
<evidence type="ECO:0000313" key="18">
    <source>
        <dbReference type="Proteomes" id="UP000033140"/>
    </source>
</evidence>
<keyword evidence="10" id="KW-0498">Mitosis</keyword>
<evidence type="ECO:0000256" key="5">
    <source>
        <dbReference type="ARBA" id="ARBA00020261"/>
    </source>
</evidence>
<reference evidence="17 18" key="2">
    <citation type="journal article" date="2014" name="J. Gen. Appl. Microbiol.">
        <title>The early diverging ascomycetous budding yeast Saitoella complicata has three histone deacetylases belonging to the Clr6, Hos2, and Rpd3 lineages.</title>
        <authorList>
            <person name="Nishida H."/>
            <person name="Matsumoto T."/>
            <person name="Kondo S."/>
            <person name="Hamamoto M."/>
            <person name="Yoshikawa H."/>
        </authorList>
    </citation>
    <scope>NUCLEOTIDE SEQUENCE [LARGE SCALE GENOMIC DNA]</scope>
    <source>
        <strain evidence="17 18">NRRL Y-17804</strain>
    </source>
</reference>
<dbReference type="Proteomes" id="UP000033140">
    <property type="component" value="Unassembled WGS sequence"/>
</dbReference>
<keyword evidence="14" id="KW-0131">Cell cycle</keyword>
<comment type="subcellular location">
    <subcellularLocation>
        <location evidence="3">Chromosome</location>
        <location evidence="3">Centromere</location>
        <location evidence="3">Kinetochore</location>
    </subcellularLocation>
    <subcellularLocation>
        <location evidence="2">Cytoplasm</location>
        <location evidence="2">Cytoskeleton</location>
        <location evidence="2">Spindle</location>
    </subcellularLocation>
    <subcellularLocation>
        <location evidence="1">Nucleus</location>
    </subcellularLocation>
</comment>
<comment type="similarity">
    <text evidence="4">Belongs to the DASH complex DAD1 family.</text>
</comment>
<keyword evidence="12" id="KW-0206">Cytoskeleton</keyword>
<keyword evidence="7" id="KW-0963">Cytoplasm</keyword>
<dbReference type="AlphaFoldDB" id="A0A0E9NSG3"/>
<evidence type="ECO:0000256" key="9">
    <source>
        <dbReference type="ARBA" id="ARBA00022701"/>
    </source>
</evidence>
<dbReference type="InterPro" id="IPR013958">
    <property type="entry name" value="DASH_Dad1"/>
</dbReference>
<sequence length="162" mass="18475">MVLLTRLCCSDDERTYGAAPTSTNQHQQTTTMAEQPQSAFSGSEFFEKERARLVGEIGQSMEQIITNLNLLNRNLEGVVAVGKEFESVQGADRGVVRGAVRRLRHHTFPDPCHGRAIEATEDHGGCRRISELIRQRWRGWSVQNGFLHDRMGIRDWEFRSYL</sequence>
<evidence type="ECO:0000256" key="4">
    <source>
        <dbReference type="ARBA" id="ARBA00010146"/>
    </source>
</evidence>
<dbReference type="GO" id="GO:0051010">
    <property type="term" value="F:microtubule plus-end binding"/>
    <property type="evidence" value="ECO:0007669"/>
    <property type="project" value="TreeGrafter"/>
</dbReference>
<evidence type="ECO:0000256" key="8">
    <source>
        <dbReference type="ARBA" id="ARBA00022618"/>
    </source>
</evidence>
<evidence type="ECO:0000256" key="1">
    <source>
        <dbReference type="ARBA" id="ARBA00004123"/>
    </source>
</evidence>